<dbReference type="EMBL" id="KQ090284">
    <property type="protein sequence ID" value="KMS97939.1"/>
    <property type="molecule type" value="Genomic_DNA"/>
</dbReference>
<proteinExistence type="predicted"/>
<protein>
    <submittedName>
        <fullName evidence="1">Uncharacterized protein</fullName>
    </submittedName>
</protein>
<evidence type="ECO:0000313" key="1">
    <source>
        <dbReference type="EMBL" id="KMS97939.1"/>
    </source>
</evidence>
<accession>A0A0J8B9F1</accession>
<organism evidence="1 2">
    <name type="scientific">Beta vulgaris subsp. vulgaris</name>
    <name type="common">Beet</name>
    <dbReference type="NCBI Taxonomy" id="3555"/>
    <lineage>
        <taxon>Eukaryota</taxon>
        <taxon>Viridiplantae</taxon>
        <taxon>Streptophyta</taxon>
        <taxon>Embryophyta</taxon>
        <taxon>Tracheophyta</taxon>
        <taxon>Spermatophyta</taxon>
        <taxon>Magnoliopsida</taxon>
        <taxon>eudicotyledons</taxon>
        <taxon>Gunneridae</taxon>
        <taxon>Pentapetalae</taxon>
        <taxon>Caryophyllales</taxon>
        <taxon>Chenopodiaceae</taxon>
        <taxon>Betoideae</taxon>
        <taxon>Beta</taxon>
    </lineage>
</organism>
<dbReference type="Proteomes" id="UP000035740">
    <property type="component" value="Unassembled WGS sequence"/>
</dbReference>
<reference evidence="1 2" key="1">
    <citation type="journal article" date="2014" name="Nature">
        <title>The genome of the recently domesticated crop plant sugar beet (Beta vulgaris).</title>
        <authorList>
            <person name="Dohm J.C."/>
            <person name="Minoche A.E."/>
            <person name="Holtgrawe D."/>
            <person name="Capella-Gutierrez S."/>
            <person name="Zakrzewski F."/>
            <person name="Tafer H."/>
            <person name="Rupp O."/>
            <person name="Sorensen T.R."/>
            <person name="Stracke R."/>
            <person name="Reinhardt R."/>
            <person name="Goesmann A."/>
            <person name="Kraft T."/>
            <person name="Schulz B."/>
            <person name="Stadler P.F."/>
            <person name="Schmidt T."/>
            <person name="Gabaldon T."/>
            <person name="Lehrach H."/>
            <person name="Weisshaar B."/>
            <person name="Himmelbauer H."/>
        </authorList>
    </citation>
    <scope>NUCLEOTIDE SEQUENCE [LARGE SCALE GENOMIC DNA]</scope>
    <source>
        <tissue evidence="1">Taproot</tissue>
    </source>
</reference>
<keyword evidence="2" id="KW-1185">Reference proteome</keyword>
<dbReference type="AlphaFoldDB" id="A0A0J8B9F1"/>
<name>A0A0J8B9F1_BETVV</name>
<sequence>MIIQFKKGSALWLISCDFGKVQHQNNLSNEPKGS</sequence>
<dbReference type="Gramene" id="KMS97939">
    <property type="protein sequence ID" value="KMS97939"/>
    <property type="gene ID" value="BVRB_4g097230"/>
</dbReference>
<evidence type="ECO:0000313" key="2">
    <source>
        <dbReference type="Proteomes" id="UP000035740"/>
    </source>
</evidence>
<gene>
    <name evidence="1" type="ORF">BVRB_4g097230</name>
</gene>